<accession>A0AA40F1K6</accession>
<evidence type="ECO:0000313" key="3">
    <source>
        <dbReference type="EMBL" id="KAK0749513.1"/>
    </source>
</evidence>
<feature type="region of interest" description="Disordered" evidence="1">
    <location>
        <begin position="84"/>
        <end position="202"/>
    </location>
</feature>
<dbReference type="EMBL" id="JAUKUD010000003">
    <property type="protein sequence ID" value="KAK0749513.1"/>
    <property type="molecule type" value="Genomic_DNA"/>
</dbReference>
<dbReference type="GO" id="GO:0006396">
    <property type="term" value="P:RNA processing"/>
    <property type="evidence" value="ECO:0007669"/>
    <property type="project" value="InterPro"/>
</dbReference>
<dbReference type="InterPro" id="IPR019007">
    <property type="entry name" value="Wbp11/ELF5/Saf1_N"/>
</dbReference>
<protein>
    <submittedName>
        <fullName evidence="3">WW domain binding protein 11-domain-containing protein</fullName>
    </submittedName>
</protein>
<comment type="caution">
    <text evidence="3">The sequence shown here is derived from an EMBL/GenBank/DDBJ whole genome shotgun (WGS) entry which is preliminary data.</text>
</comment>
<reference evidence="3" key="1">
    <citation type="submission" date="2023-06" db="EMBL/GenBank/DDBJ databases">
        <title>Genome-scale phylogeny and comparative genomics of the fungal order Sordariales.</title>
        <authorList>
            <consortium name="Lawrence Berkeley National Laboratory"/>
            <person name="Hensen N."/>
            <person name="Bonometti L."/>
            <person name="Westerberg I."/>
            <person name="Brannstrom I.O."/>
            <person name="Guillou S."/>
            <person name="Cros-Aarteil S."/>
            <person name="Calhoun S."/>
            <person name="Haridas S."/>
            <person name="Kuo A."/>
            <person name="Mondo S."/>
            <person name="Pangilinan J."/>
            <person name="Riley R."/>
            <person name="LaButti K."/>
            <person name="Andreopoulos B."/>
            <person name="Lipzen A."/>
            <person name="Chen C."/>
            <person name="Yanf M."/>
            <person name="Daum C."/>
            <person name="Ng V."/>
            <person name="Clum A."/>
            <person name="Steindorff A."/>
            <person name="Ohm R."/>
            <person name="Martin F."/>
            <person name="Silar P."/>
            <person name="Natvig D."/>
            <person name="Lalanne C."/>
            <person name="Gautier V."/>
            <person name="Ament-velasquez S.L."/>
            <person name="Kruys A."/>
            <person name="Hutchinson M.I."/>
            <person name="Powell A.J."/>
            <person name="Barry K."/>
            <person name="Miller A.N."/>
            <person name="Grigoriev I.V."/>
            <person name="Debuchy R."/>
            <person name="Gladieux P."/>
            <person name="Thoren M.H."/>
            <person name="Johannesson H."/>
        </authorList>
    </citation>
    <scope>NUCLEOTIDE SEQUENCE</scope>
    <source>
        <strain evidence="3">SMH3187-1</strain>
    </source>
</reference>
<name>A0AA40F1K6_9PEZI</name>
<gene>
    <name evidence="3" type="ORF">B0T18DRAFT_406890</name>
</gene>
<evidence type="ECO:0000313" key="4">
    <source>
        <dbReference type="Proteomes" id="UP001172155"/>
    </source>
</evidence>
<evidence type="ECO:0000256" key="1">
    <source>
        <dbReference type="SAM" id="MobiDB-lite"/>
    </source>
</evidence>
<dbReference type="AlphaFoldDB" id="A0AA40F1K6"/>
<feature type="region of interest" description="Disordered" evidence="1">
    <location>
        <begin position="223"/>
        <end position="286"/>
    </location>
</feature>
<sequence length="286" mass="31583">MPKERGYNPVQEQRKADKAKAIKKGKADVQARRNEKLAQRNPDRIQKQIDDLKAIKEGDGKLTSHEEQALEALEKDLRAVKKAREALGDKAPAFKSYHGPRDGGVLGKRRRDADDASSSDSDVPEDVRRIPMPRDTPPPIPKEILDEWYAKRRAKRAAQATNANSEPLGDGSGKAGRDVGQGQRQTTPVQAVESRTVYEAKPVLRDLQKEAVSAFVPTVVKMKLDKVKGQSGLMEPEEADQLEREGYLKGQARGGASSSGTRGMEPDEEESVPPRRVMVEDADDED</sequence>
<feature type="domain" description="Wbp11/ELF5/Saf1 N-terminal" evidence="2">
    <location>
        <begin position="4"/>
        <end position="82"/>
    </location>
</feature>
<dbReference type="Proteomes" id="UP001172155">
    <property type="component" value="Unassembled WGS sequence"/>
</dbReference>
<evidence type="ECO:0000259" key="2">
    <source>
        <dbReference type="Pfam" id="PF09429"/>
    </source>
</evidence>
<keyword evidence="4" id="KW-1185">Reference proteome</keyword>
<proteinExistence type="predicted"/>
<feature type="compositionally biased region" description="Low complexity" evidence="1">
    <location>
        <begin position="250"/>
        <end position="263"/>
    </location>
</feature>
<organism evidence="3 4">
    <name type="scientific">Schizothecium vesticola</name>
    <dbReference type="NCBI Taxonomy" id="314040"/>
    <lineage>
        <taxon>Eukaryota</taxon>
        <taxon>Fungi</taxon>
        <taxon>Dikarya</taxon>
        <taxon>Ascomycota</taxon>
        <taxon>Pezizomycotina</taxon>
        <taxon>Sordariomycetes</taxon>
        <taxon>Sordariomycetidae</taxon>
        <taxon>Sordariales</taxon>
        <taxon>Schizotheciaceae</taxon>
        <taxon>Schizothecium</taxon>
    </lineage>
</organism>
<feature type="region of interest" description="Disordered" evidence="1">
    <location>
        <begin position="1"/>
        <end position="48"/>
    </location>
</feature>
<dbReference type="Pfam" id="PF09429">
    <property type="entry name" value="Wbp11"/>
    <property type="match status" value="1"/>
</dbReference>